<sequence length="143" mass="16332">MNVKTGIKVMAIGAHPDDIEYFMGGTLLKYKKRECEICYVVATDGSKGGKIEPNKLIKIRKNESKYAASFLDTEPIFLDFPDGELIYDQKSYNIIRGLIHDNRPDIIFTHNPADYHPDHRVLSQLVSNKCIKNSFKNQGVHLY</sequence>
<comment type="caution">
    <text evidence="1">The sequence shown here is derived from an EMBL/GenBank/DDBJ whole genome shotgun (WGS) entry which is preliminary data.</text>
</comment>
<dbReference type="OrthoDB" id="9790023at2"/>
<dbReference type="Gene3D" id="3.40.50.10320">
    <property type="entry name" value="LmbE-like"/>
    <property type="match status" value="1"/>
</dbReference>
<dbReference type="InterPro" id="IPR024078">
    <property type="entry name" value="LmbE-like_dom_sf"/>
</dbReference>
<reference evidence="1 2" key="2">
    <citation type="submission" date="2018-06" db="EMBL/GenBank/DDBJ databases">
        <authorList>
            <person name="Zhirakovskaya E."/>
        </authorList>
    </citation>
    <scope>NUCLEOTIDE SEQUENCE [LARGE SCALE GENOMIC DNA]</scope>
    <source>
        <strain evidence="1 2">FBKL4.011</strain>
    </source>
</reference>
<dbReference type="InterPro" id="IPR003737">
    <property type="entry name" value="GlcNAc_PI_deacetylase-related"/>
</dbReference>
<protein>
    <recommendedName>
        <fullName evidence="3">PIG-L family deacetylase</fullName>
    </recommendedName>
</protein>
<dbReference type="PANTHER" id="PTHR12993">
    <property type="entry name" value="N-ACETYLGLUCOSAMINYL-PHOSPHATIDYLINOSITOL DE-N-ACETYLASE-RELATED"/>
    <property type="match status" value="1"/>
</dbReference>
<evidence type="ECO:0000313" key="1">
    <source>
        <dbReference type="EMBL" id="RAL25944.1"/>
    </source>
</evidence>
<evidence type="ECO:0000313" key="2">
    <source>
        <dbReference type="Proteomes" id="UP000251213"/>
    </source>
</evidence>
<organism evidence="1 2">
    <name type="scientific">Thermoflavimicrobium daqui</name>
    <dbReference type="NCBI Taxonomy" id="2137476"/>
    <lineage>
        <taxon>Bacteria</taxon>
        <taxon>Bacillati</taxon>
        <taxon>Bacillota</taxon>
        <taxon>Bacilli</taxon>
        <taxon>Bacillales</taxon>
        <taxon>Thermoactinomycetaceae</taxon>
        <taxon>Thermoflavimicrobium</taxon>
    </lineage>
</organism>
<keyword evidence="2" id="KW-1185">Reference proteome</keyword>
<proteinExistence type="predicted"/>
<dbReference type="Proteomes" id="UP000251213">
    <property type="component" value="Unassembled WGS sequence"/>
</dbReference>
<dbReference type="RefSeq" id="WP_113658558.1">
    <property type="nucleotide sequence ID" value="NZ_KZ845665.1"/>
</dbReference>
<evidence type="ECO:0008006" key="3">
    <source>
        <dbReference type="Google" id="ProtNLM"/>
    </source>
</evidence>
<dbReference type="AlphaFoldDB" id="A0A364K6M4"/>
<dbReference type="EMBL" id="QJKK01000003">
    <property type="protein sequence ID" value="RAL25944.1"/>
    <property type="molecule type" value="Genomic_DNA"/>
</dbReference>
<dbReference type="PANTHER" id="PTHR12993:SF30">
    <property type="entry name" value="N-ACETYL-ALPHA-D-GLUCOSAMINYL L-MALATE DEACETYLASE 1"/>
    <property type="match status" value="1"/>
</dbReference>
<dbReference type="Pfam" id="PF02585">
    <property type="entry name" value="PIG-L"/>
    <property type="match status" value="1"/>
</dbReference>
<dbReference type="SUPFAM" id="SSF102588">
    <property type="entry name" value="LmbE-like"/>
    <property type="match status" value="1"/>
</dbReference>
<dbReference type="GO" id="GO:0016811">
    <property type="term" value="F:hydrolase activity, acting on carbon-nitrogen (but not peptide) bonds, in linear amides"/>
    <property type="evidence" value="ECO:0007669"/>
    <property type="project" value="TreeGrafter"/>
</dbReference>
<name>A0A364K6M4_9BACL</name>
<reference evidence="1 2" key="1">
    <citation type="submission" date="2018-06" db="EMBL/GenBank/DDBJ databases">
        <title>Thermoflavimicrobium daqus sp. nov., a thermophilic microbe isolated from Moutai-flavour Daqu.</title>
        <authorList>
            <person name="Wang X."/>
            <person name="Zhou H."/>
        </authorList>
    </citation>
    <scope>NUCLEOTIDE SEQUENCE [LARGE SCALE GENOMIC DNA]</scope>
    <source>
        <strain evidence="1 2">FBKL4.011</strain>
    </source>
</reference>
<accession>A0A364K6M4</accession>
<gene>
    <name evidence="1" type="ORF">DL897_07690</name>
</gene>